<dbReference type="EMBL" id="CP009962">
    <property type="protein sequence ID" value="AIY39674.1"/>
    <property type="molecule type" value="Genomic_DNA"/>
</dbReference>
<sequence>MPDTLNFFQQGLWLVIAMSAPPLLVATLFGCLISIIQAITQIQDQTLPYIVKLISVAVTLALMGRWLGSEIIQLTDTGLSLVSTVGR</sequence>
<feature type="transmembrane region" description="Helical" evidence="8">
    <location>
        <begin position="47"/>
        <end position="67"/>
    </location>
</feature>
<keyword evidence="6" id="KW-0843">Virulence</keyword>
<dbReference type="AlphaFoldDB" id="A0A0A1F7L4"/>
<evidence type="ECO:0000313" key="9">
    <source>
        <dbReference type="EMBL" id="AIY39674.1"/>
    </source>
</evidence>
<evidence type="ECO:0000256" key="6">
    <source>
        <dbReference type="ARBA" id="ARBA00023026"/>
    </source>
</evidence>
<organism evidence="9 10">
    <name type="scientific">Collimonas arenae</name>
    <dbReference type="NCBI Taxonomy" id="279058"/>
    <lineage>
        <taxon>Bacteria</taxon>
        <taxon>Pseudomonadati</taxon>
        <taxon>Pseudomonadota</taxon>
        <taxon>Betaproteobacteria</taxon>
        <taxon>Burkholderiales</taxon>
        <taxon>Oxalobacteraceae</taxon>
        <taxon>Collimonas</taxon>
    </lineage>
</organism>
<dbReference type="NCBIfam" id="TIGR01403">
    <property type="entry name" value="fliQ_rel_III"/>
    <property type="match status" value="1"/>
</dbReference>
<evidence type="ECO:0000313" key="10">
    <source>
        <dbReference type="Proteomes" id="UP000030302"/>
    </source>
</evidence>
<evidence type="ECO:0000256" key="5">
    <source>
        <dbReference type="ARBA" id="ARBA00022989"/>
    </source>
</evidence>
<dbReference type="PANTHER" id="PTHR34040">
    <property type="entry name" value="FLAGELLAR BIOSYNTHETIC PROTEIN FLIQ"/>
    <property type="match status" value="1"/>
</dbReference>
<keyword evidence="4 8" id="KW-0812">Transmembrane</keyword>
<evidence type="ECO:0000256" key="8">
    <source>
        <dbReference type="SAM" id="Phobius"/>
    </source>
</evidence>
<evidence type="ECO:0000256" key="7">
    <source>
        <dbReference type="ARBA" id="ARBA00023136"/>
    </source>
</evidence>
<dbReference type="OrthoDB" id="9806440at2"/>
<dbReference type="GO" id="GO:0005886">
    <property type="term" value="C:plasma membrane"/>
    <property type="evidence" value="ECO:0007669"/>
    <property type="project" value="UniProtKB-SubCell"/>
</dbReference>
<comment type="similarity">
    <text evidence="2">Belongs to the FliQ/MopD/SpaQ family.</text>
</comment>
<dbReference type="PANTHER" id="PTHR34040:SF7">
    <property type="entry name" value="SURFACE PRESENTATION OF ANTIGENS PROTEIN SPAQ"/>
    <property type="match status" value="1"/>
</dbReference>
<dbReference type="PIRSF" id="PIRSF004669">
    <property type="entry name" value="FliQ"/>
    <property type="match status" value="1"/>
</dbReference>
<reference evidence="10" key="1">
    <citation type="journal article" date="2014" name="Soil Biol. Biochem.">
        <title>Structure and function of bacterial communities in ageing soils: Insights from the Mendocino ecological staircase.</title>
        <authorList>
            <person name="Uroz S."/>
            <person name="Tech J.J."/>
            <person name="Sawaya N.A."/>
            <person name="Frey-Klett P."/>
            <person name="Leveau J.H.J."/>
        </authorList>
    </citation>
    <scope>NUCLEOTIDE SEQUENCE [LARGE SCALE GENOMIC DNA]</scope>
    <source>
        <strain evidence="10">Cal35</strain>
    </source>
</reference>
<protein>
    <submittedName>
        <fullName evidence="9">Type III secretion inner membrane protein (YscS,homologous to flagellar export components)</fullName>
    </submittedName>
</protein>
<dbReference type="PRINTS" id="PR00952">
    <property type="entry name" value="TYPE3IMQPROT"/>
</dbReference>
<gene>
    <name evidence="9" type="ORF">LT85_0514</name>
</gene>
<evidence type="ECO:0000256" key="2">
    <source>
        <dbReference type="ARBA" id="ARBA00006156"/>
    </source>
</evidence>
<dbReference type="Pfam" id="PF01313">
    <property type="entry name" value="Bac_export_3"/>
    <property type="match status" value="1"/>
</dbReference>
<accession>A0A0A1F7L4</accession>
<keyword evidence="9" id="KW-0966">Cell projection</keyword>
<keyword evidence="10" id="KW-1185">Reference proteome</keyword>
<evidence type="ECO:0000256" key="3">
    <source>
        <dbReference type="ARBA" id="ARBA00022475"/>
    </source>
</evidence>
<dbReference type="STRING" id="279058.LT85_0514"/>
<feature type="transmembrane region" description="Helical" evidence="8">
    <location>
        <begin position="12"/>
        <end position="35"/>
    </location>
</feature>
<dbReference type="Proteomes" id="UP000030302">
    <property type="component" value="Chromosome"/>
</dbReference>
<dbReference type="GO" id="GO:0009306">
    <property type="term" value="P:protein secretion"/>
    <property type="evidence" value="ECO:0007669"/>
    <property type="project" value="InterPro"/>
</dbReference>
<dbReference type="InterPro" id="IPR006306">
    <property type="entry name" value="T3SS_HrpO"/>
</dbReference>
<keyword evidence="9" id="KW-0969">Cilium</keyword>
<keyword evidence="5 8" id="KW-1133">Transmembrane helix</keyword>
<dbReference type="InterPro" id="IPR002191">
    <property type="entry name" value="Bac_export_3"/>
</dbReference>
<dbReference type="HOGENOM" id="CLU_164516_1_1_4"/>
<dbReference type="RefSeq" id="WP_038484865.1">
    <property type="nucleotide sequence ID" value="NZ_CP009962.1"/>
</dbReference>
<proteinExistence type="inferred from homology"/>
<name>A0A0A1F7L4_9BURK</name>
<evidence type="ECO:0000256" key="4">
    <source>
        <dbReference type="ARBA" id="ARBA00022692"/>
    </source>
</evidence>
<dbReference type="KEGG" id="care:LT85_0514"/>
<keyword evidence="3" id="KW-1003">Cell membrane</keyword>
<keyword evidence="9" id="KW-0282">Flagellum</keyword>
<comment type="subcellular location">
    <subcellularLocation>
        <location evidence="1">Cell membrane</location>
        <topology evidence="1">Multi-pass membrane protein</topology>
    </subcellularLocation>
</comment>
<evidence type="ECO:0000256" key="1">
    <source>
        <dbReference type="ARBA" id="ARBA00004651"/>
    </source>
</evidence>
<keyword evidence="7 8" id="KW-0472">Membrane</keyword>